<accession>A0A166APP2</accession>
<name>A0A166APP2_9AGAM</name>
<gene>
    <name evidence="1" type="ORF">FIBSPDRAFT_175559</name>
</gene>
<proteinExistence type="predicted"/>
<sequence>MLIERASTFLSRARALPLDLSFQGFRDVHFSSNFLRLISDHIGHCRQLRIVDGDNEGLTRVLKCVPSQPMPLLAAITLDCFDDAIVFHQQLFPSGVLSLTAAYISNINVQTMHFCLPAFEFLASLALPNLCISTDVEYTLFRDALVALPSLRHLELIVDIFDALSFPGRLPILLPTIKYLLVECEGIIDFNAILCCIQAASLVALSLLVRDQSDGGSFALDAGVFDFPSLQHLVLPNLTETVLYFATLVEFARNFPHIEHLTFEPSGDVDPWLHDINRILRMLRWDGDRLGNDAHMQLWPKLQSIAFLTSTEDFDVPKLQSTILKLRATGHPIRKLLLPRKAHPALVELGNIIEIEEFFVDWPTLSW</sequence>
<dbReference type="Gene3D" id="3.80.10.10">
    <property type="entry name" value="Ribonuclease Inhibitor"/>
    <property type="match status" value="1"/>
</dbReference>
<keyword evidence="2" id="KW-1185">Reference proteome</keyword>
<dbReference type="AlphaFoldDB" id="A0A166APP2"/>
<dbReference type="EMBL" id="KV417657">
    <property type="protein sequence ID" value="KZP11832.1"/>
    <property type="molecule type" value="Genomic_DNA"/>
</dbReference>
<evidence type="ECO:0000313" key="1">
    <source>
        <dbReference type="EMBL" id="KZP11832.1"/>
    </source>
</evidence>
<dbReference type="SUPFAM" id="SSF52047">
    <property type="entry name" value="RNI-like"/>
    <property type="match status" value="1"/>
</dbReference>
<evidence type="ECO:0000313" key="2">
    <source>
        <dbReference type="Proteomes" id="UP000076532"/>
    </source>
</evidence>
<evidence type="ECO:0008006" key="3">
    <source>
        <dbReference type="Google" id="ProtNLM"/>
    </source>
</evidence>
<organism evidence="1 2">
    <name type="scientific">Athelia psychrophila</name>
    <dbReference type="NCBI Taxonomy" id="1759441"/>
    <lineage>
        <taxon>Eukaryota</taxon>
        <taxon>Fungi</taxon>
        <taxon>Dikarya</taxon>
        <taxon>Basidiomycota</taxon>
        <taxon>Agaricomycotina</taxon>
        <taxon>Agaricomycetes</taxon>
        <taxon>Agaricomycetidae</taxon>
        <taxon>Atheliales</taxon>
        <taxon>Atheliaceae</taxon>
        <taxon>Athelia</taxon>
    </lineage>
</organism>
<dbReference type="OrthoDB" id="3203373at2759"/>
<dbReference type="Proteomes" id="UP000076532">
    <property type="component" value="Unassembled WGS sequence"/>
</dbReference>
<reference evidence="1 2" key="1">
    <citation type="journal article" date="2016" name="Mol. Biol. Evol.">
        <title>Comparative Genomics of Early-Diverging Mushroom-Forming Fungi Provides Insights into the Origins of Lignocellulose Decay Capabilities.</title>
        <authorList>
            <person name="Nagy L.G."/>
            <person name="Riley R."/>
            <person name="Tritt A."/>
            <person name="Adam C."/>
            <person name="Daum C."/>
            <person name="Floudas D."/>
            <person name="Sun H."/>
            <person name="Yadav J.S."/>
            <person name="Pangilinan J."/>
            <person name="Larsson K.H."/>
            <person name="Matsuura K."/>
            <person name="Barry K."/>
            <person name="Labutti K."/>
            <person name="Kuo R."/>
            <person name="Ohm R.A."/>
            <person name="Bhattacharya S.S."/>
            <person name="Shirouzu T."/>
            <person name="Yoshinaga Y."/>
            <person name="Martin F.M."/>
            <person name="Grigoriev I.V."/>
            <person name="Hibbett D.S."/>
        </authorList>
    </citation>
    <scope>NUCLEOTIDE SEQUENCE [LARGE SCALE GENOMIC DNA]</scope>
    <source>
        <strain evidence="1 2">CBS 109695</strain>
    </source>
</reference>
<dbReference type="InterPro" id="IPR032675">
    <property type="entry name" value="LRR_dom_sf"/>
</dbReference>
<protein>
    <recommendedName>
        <fullName evidence="3">F-box domain-containing protein</fullName>
    </recommendedName>
</protein>